<dbReference type="GO" id="GO:0051539">
    <property type="term" value="F:4 iron, 4 sulfur cluster binding"/>
    <property type="evidence" value="ECO:0007669"/>
    <property type="project" value="UniProtKB-KW"/>
</dbReference>
<keyword evidence="7" id="KW-1185">Reference proteome</keyword>
<organism evidence="6 7">
    <name type="scientific">Methanorbis furvi</name>
    <dbReference type="NCBI Taxonomy" id="3028299"/>
    <lineage>
        <taxon>Archaea</taxon>
        <taxon>Methanobacteriati</taxon>
        <taxon>Methanobacteriota</taxon>
        <taxon>Stenosarchaea group</taxon>
        <taxon>Methanomicrobia</taxon>
        <taxon>Methanomicrobiales</taxon>
        <taxon>Methanocorpusculaceae</taxon>
        <taxon>Methanorbis</taxon>
    </lineage>
</organism>
<dbReference type="InterPro" id="IPR007202">
    <property type="entry name" value="4Fe-4S_dom"/>
</dbReference>
<sequence length="179" mass="18525">MEFSSALTTAAELMAISARTAPKGKGSDVIEIKILKHDQLEALAVEMESIAATTGMKFFLRDAGNIRNSETCLVIGADGFSTLGLNCGACGHATCAEMKSAIAIAPTDTLFKGPVCAIRSSDLGIAVGSAVKTASILNVDNRIMYSAGCAALALGHLPHSTIAYAIPLSVTGKSPYFDR</sequence>
<comment type="caution">
    <text evidence="6">The sequence shown here is derived from an EMBL/GenBank/DDBJ whole genome shotgun (WGS) entry which is preliminary data.</text>
</comment>
<name>A0AAE4MDQ2_9EURY</name>
<dbReference type="Proteomes" id="UP001273136">
    <property type="component" value="Unassembled WGS sequence"/>
</dbReference>
<reference evidence="6" key="1">
    <citation type="submission" date="2023-06" db="EMBL/GenBank/DDBJ databases">
        <title>Genome sequence of Methancorpusculaceae sp. Ag1.</title>
        <authorList>
            <person name="Protasov E."/>
            <person name="Platt K."/>
            <person name="Poehlein A."/>
            <person name="Daniel R."/>
            <person name="Brune A."/>
        </authorList>
    </citation>
    <scope>NUCLEOTIDE SEQUENCE</scope>
    <source>
        <strain evidence="6">Ag1</strain>
    </source>
</reference>
<feature type="domain" description="4Fe-4S" evidence="5">
    <location>
        <begin position="70"/>
        <end position="133"/>
    </location>
</feature>
<evidence type="ECO:0000259" key="5">
    <source>
        <dbReference type="PROSITE" id="PS51656"/>
    </source>
</evidence>
<evidence type="ECO:0000256" key="2">
    <source>
        <dbReference type="ARBA" id="ARBA00022723"/>
    </source>
</evidence>
<accession>A0AAE4MDQ2</accession>
<keyword evidence="3" id="KW-0408">Iron</keyword>
<keyword evidence="4" id="KW-0411">Iron-sulfur</keyword>
<dbReference type="AlphaFoldDB" id="A0AAE4MDQ2"/>
<dbReference type="EMBL" id="JAWDKA010000004">
    <property type="protein sequence ID" value="MDV0441628.1"/>
    <property type="molecule type" value="Genomic_DNA"/>
</dbReference>
<keyword evidence="2" id="KW-0479">Metal-binding</keyword>
<evidence type="ECO:0000256" key="1">
    <source>
        <dbReference type="ARBA" id="ARBA00022485"/>
    </source>
</evidence>
<evidence type="ECO:0000256" key="4">
    <source>
        <dbReference type="ARBA" id="ARBA00023014"/>
    </source>
</evidence>
<proteinExistence type="predicted"/>
<dbReference type="PANTHER" id="PTHR40101">
    <property type="entry name" value="CONSERVED PROTEIN"/>
    <property type="match status" value="1"/>
</dbReference>
<dbReference type="PANTHER" id="PTHR40101:SF1">
    <property type="entry name" value="4FE-4S DOMAIN-CONTAINING PROTEIN"/>
    <property type="match status" value="1"/>
</dbReference>
<evidence type="ECO:0000313" key="6">
    <source>
        <dbReference type="EMBL" id="MDV0441628.1"/>
    </source>
</evidence>
<evidence type="ECO:0000313" key="7">
    <source>
        <dbReference type="Proteomes" id="UP001273136"/>
    </source>
</evidence>
<protein>
    <recommendedName>
        <fullName evidence="5">4Fe-4S domain-containing protein</fullName>
    </recommendedName>
</protein>
<dbReference type="Pfam" id="PF09918">
    <property type="entry name" value="DUF2148"/>
    <property type="match status" value="1"/>
</dbReference>
<evidence type="ECO:0000256" key="3">
    <source>
        <dbReference type="ARBA" id="ARBA00023004"/>
    </source>
</evidence>
<gene>
    <name evidence="6" type="ORF">McpAg1_08360</name>
</gene>
<keyword evidence="1" id="KW-0004">4Fe-4S</keyword>
<dbReference type="RefSeq" id="WP_338094032.1">
    <property type="nucleotide sequence ID" value="NZ_JAWDKA010000004.1"/>
</dbReference>
<dbReference type="InterPro" id="IPR019224">
    <property type="entry name" value="DUF2148"/>
</dbReference>
<dbReference type="PROSITE" id="PS51656">
    <property type="entry name" value="4FE4S"/>
    <property type="match status" value="1"/>
</dbReference>
<dbReference type="GO" id="GO:0046872">
    <property type="term" value="F:metal ion binding"/>
    <property type="evidence" value="ECO:0007669"/>
    <property type="project" value="UniProtKB-KW"/>
</dbReference>